<keyword evidence="2" id="KW-1185">Reference proteome</keyword>
<dbReference type="OrthoDB" id="4568027at2"/>
<gene>
    <name evidence="1" type="ORF">DFR71_6590</name>
</gene>
<protein>
    <submittedName>
        <fullName evidence="1">WXG100 family type VII secretion target</fullName>
    </submittedName>
</protein>
<dbReference type="Gene3D" id="1.10.287.1060">
    <property type="entry name" value="ESAT-6-like"/>
    <property type="match status" value="1"/>
</dbReference>
<sequence>MSGEDYTAATVFAMVPAEVTDAGSYVQQVAESLINGLGSLDQEVSGVLNNWTGSAAEAFGEGWAETRKGAAVVLNALNTMGELLSDASKAIVSQDISNSNTLSSLDLPELNL</sequence>
<dbReference type="Pfam" id="PF06013">
    <property type="entry name" value="WXG100"/>
    <property type="match status" value="1"/>
</dbReference>
<dbReference type="InterPro" id="IPR036689">
    <property type="entry name" value="ESAT-6-like_sf"/>
</dbReference>
<dbReference type="STRING" id="1210063.GCA_001612665_06444"/>
<proteinExistence type="predicted"/>
<evidence type="ECO:0000313" key="1">
    <source>
        <dbReference type="EMBL" id="TCJ89382.1"/>
    </source>
</evidence>
<dbReference type="InterPro" id="IPR010310">
    <property type="entry name" value="T7SS_ESAT-6-like"/>
</dbReference>
<comment type="caution">
    <text evidence="1">The sequence shown here is derived from an EMBL/GenBank/DDBJ whole genome shotgun (WGS) entry which is preliminary data.</text>
</comment>
<organism evidence="1 2">
    <name type="scientific">Nocardia alba</name>
    <dbReference type="NCBI Taxonomy" id="225051"/>
    <lineage>
        <taxon>Bacteria</taxon>
        <taxon>Bacillati</taxon>
        <taxon>Actinomycetota</taxon>
        <taxon>Actinomycetes</taxon>
        <taxon>Mycobacteriales</taxon>
        <taxon>Nocardiaceae</taxon>
        <taxon>Nocardia</taxon>
    </lineage>
</organism>
<dbReference type="AlphaFoldDB" id="A0A4R1F998"/>
<dbReference type="NCBIfam" id="TIGR03930">
    <property type="entry name" value="WXG100_ESAT6"/>
    <property type="match status" value="1"/>
</dbReference>
<dbReference type="EMBL" id="SMFR01000012">
    <property type="protein sequence ID" value="TCJ89382.1"/>
    <property type="molecule type" value="Genomic_DNA"/>
</dbReference>
<accession>A0A4R1F998</accession>
<dbReference type="RefSeq" id="WP_067460132.1">
    <property type="nucleotide sequence ID" value="NZ_SMFR01000012.1"/>
</dbReference>
<dbReference type="Proteomes" id="UP000294856">
    <property type="component" value="Unassembled WGS sequence"/>
</dbReference>
<evidence type="ECO:0000313" key="2">
    <source>
        <dbReference type="Proteomes" id="UP000294856"/>
    </source>
</evidence>
<reference evidence="1 2" key="1">
    <citation type="submission" date="2019-03" db="EMBL/GenBank/DDBJ databases">
        <title>Genomic Encyclopedia of Type Strains, Phase IV (KMG-IV): sequencing the most valuable type-strain genomes for metagenomic binning, comparative biology and taxonomic classification.</title>
        <authorList>
            <person name="Goeker M."/>
        </authorList>
    </citation>
    <scope>NUCLEOTIDE SEQUENCE [LARGE SCALE GENOMIC DNA]</scope>
    <source>
        <strain evidence="1 2">DSM 44684</strain>
    </source>
</reference>
<name>A0A4R1F998_9NOCA</name>
<dbReference type="SUPFAM" id="SSF140453">
    <property type="entry name" value="EsxAB dimer-like"/>
    <property type="match status" value="1"/>
</dbReference>